<proteinExistence type="predicted"/>
<dbReference type="OrthoDB" id="110124at2759"/>
<evidence type="ECO:0000313" key="1">
    <source>
        <dbReference type="EMBL" id="GMF17844.1"/>
    </source>
</evidence>
<gene>
    <name evidence="1" type="ORF">Plil01_000659100</name>
</gene>
<keyword evidence="2" id="KW-1185">Reference proteome</keyword>
<dbReference type="PANTHER" id="PTHR40866">
    <property type="entry name" value="BED-TYPE DOMAIN-CONTAINING PROTEIN"/>
    <property type="match status" value="1"/>
</dbReference>
<sequence>MEPISAATLQKYIDHLYTYVRDGIALKLPEKFGVALDGWSSAGRHFIAIMAVFDDPCGVETQRGMDLPVAAEVPNGGKLPGCGLKDSLATDWLIFTGPDVSKSTHRVT</sequence>
<organism evidence="1 2">
    <name type="scientific">Phytophthora lilii</name>
    <dbReference type="NCBI Taxonomy" id="2077276"/>
    <lineage>
        <taxon>Eukaryota</taxon>
        <taxon>Sar</taxon>
        <taxon>Stramenopiles</taxon>
        <taxon>Oomycota</taxon>
        <taxon>Peronosporomycetes</taxon>
        <taxon>Peronosporales</taxon>
        <taxon>Peronosporaceae</taxon>
        <taxon>Phytophthora</taxon>
    </lineage>
</organism>
<dbReference type="AlphaFoldDB" id="A0A9W6WLB5"/>
<accession>A0A9W6WLB5</accession>
<name>A0A9W6WLB5_9STRA</name>
<dbReference type="PANTHER" id="PTHR40866:SF1">
    <property type="entry name" value="BED-TYPE DOMAIN-CONTAINING PROTEIN"/>
    <property type="match status" value="1"/>
</dbReference>
<evidence type="ECO:0000313" key="2">
    <source>
        <dbReference type="Proteomes" id="UP001165083"/>
    </source>
</evidence>
<protein>
    <submittedName>
        <fullName evidence="1">Unnamed protein product</fullName>
    </submittedName>
</protein>
<dbReference type="EMBL" id="BSXW01000298">
    <property type="protein sequence ID" value="GMF17844.1"/>
    <property type="molecule type" value="Genomic_DNA"/>
</dbReference>
<dbReference type="Proteomes" id="UP001165083">
    <property type="component" value="Unassembled WGS sequence"/>
</dbReference>
<reference evidence="1" key="1">
    <citation type="submission" date="2023-04" db="EMBL/GenBank/DDBJ databases">
        <title>Phytophthora lilii NBRC 32176.</title>
        <authorList>
            <person name="Ichikawa N."/>
            <person name="Sato H."/>
            <person name="Tonouchi N."/>
        </authorList>
    </citation>
    <scope>NUCLEOTIDE SEQUENCE</scope>
    <source>
        <strain evidence="1">NBRC 32176</strain>
    </source>
</reference>
<comment type="caution">
    <text evidence="1">The sequence shown here is derived from an EMBL/GenBank/DDBJ whole genome shotgun (WGS) entry which is preliminary data.</text>
</comment>